<feature type="domain" description="RING-type" evidence="7">
    <location>
        <begin position="26"/>
        <end position="67"/>
    </location>
</feature>
<dbReference type="InterPro" id="IPR001841">
    <property type="entry name" value="Znf_RING"/>
</dbReference>
<dbReference type="Pfam" id="PF13639">
    <property type="entry name" value="zf-RING_2"/>
    <property type="match status" value="1"/>
</dbReference>
<evidence type="ECO:0000259" key="7">
    <source>
        <dbReference type="PROSITE" id="PS50089"/>
    </source>
</evidence>
<dbReference type="PANTHER" id="PTHR15710">
    <property type="entry name" value="E3 UBIQUITIN-PROTEIN LIGASE PRAJA"/>
    <property type="match status" value="1"/>
</dbReference>
<evidence type="ECO:0000256" key="6">
    <source>
        <dbReference type="PROSITE-ProRule" id="PRU00175"/>
    </source>
</evidence>
<accession>A0A830BNY3</accession>
<evidence type="ECO:0000256" key="5">
    <source>
        <dbReference type="ARBA" id="ARBA00022833"/>
    </source>
</evidence>
<dbReference type="GO" id="GO:0005737">
    <property type="term" value="C:cytoplasm"/>
    <property type="evidence" value="ECO:0007669"/>
    <property type="project" value="TreeGrafter"/>
</dbReference>
<dbReference type="GO" id="GO:0008270">
    <property type="term" value="F:zinc ion binding"/>
    <property type="evidence" value="ECO:0007669"/>
    <property type="project" value="UniProtKB-KW"/>
</dbReference>
<organism evidence="8 9">
    <name type="scientific">Phtheirospermum japonicum</name>
    <dbReference type="NCBI Taxonomy" id="374723"/>
    <lineage>
        <taxon>Eukaryota</taxon>
        <taxon>Viridiplantae</taxon>
        <taxon>Streptophyta</taxon>
        <taxon>Embryophyta</taxon>
        <taxon>Tracheophyta</taxon>
        <taxon>Spermatophyta</taxon>
        <taxon>Magnoliopsida</taxon>
        <taxon>eudicotyledons</taxon>
        <taxon>Gunneridae</taxon>
        <taxon>Pentapetalae</taxon>
        <taxon>asterids</taxon>
        <taxon>lamiids</taxon>
        <taxon>Lamiales</taxon>
        <taxon>Orobanchaceae</taxon>
        <taxon>Orobanchaceae incertae sedis</taxon>
        <taxon>Phtheirospermum</taxon>
    </lineage>
</organism>
<dbReference type="GO" id="GO:0061630">
    <property type="term" value="F:ubiquitin protein ligase activity"/>
    <property type="evidence" value="ECO:0007669"/>
    <property type="project" value="UniProtKB-EC"/>
</dbReference>
<gene>
    <name evidence="8" type="ORF">PHJA_000881600</name>
</gene>
<evidence type="ECO:0000256" key="1">
    <source>
        <dbReference type="ARBA" id="ARBA00000900"/>
    </source>
</evidence>
<evidence type="ECO:0000256" key="3">
    <source>
        <dbReference type="ARBA" id="ARBA00022723"/>
    </source>
</evidence>
<dbReference type="GO" id="GO:0016567">
    <property type="term" value="P:protein ubiquitination"/>
    <property type="evidence" value="ECO:0007669"/>
    <property type="project" value="TreeGrafter"/>
</dbReference>
<evidence type="ECO:0000313" key="8">
    <source>
        <dbReference type="EMBL" id="GFP87379.1"/>
    </source>
</evidence>
<keyword evidence="9" id="KW-1185">Reference proteome</keyword>
<evidence type="ECO:0000256" key="4">
    <source>
        <dbReference type="ARBA" id="ARBA00022771"/>
    </source>
</evidence>
<dbReference type="AlphaFoldDB" id="A0A830BNY3"/>
<sequence length="84" mass="9376">MVPADEASIGKVMMGRKRKTNEGDCCVVCMDEFSRGCEAVCMPCEHVFHGDCITKWLRTSHFCPVCRFEMPTSCARKKVNLGGI</sequence>
<dbReference type="Gene3D" id="3.30.40.10">
    <property type="entry name" value="Zinc/RING finger domain, C3HC4 (zinc finger)"/>
    <property type="match status" value="1"/>
</dbReference>
<dbReference type="EC" id="2.3.2.27" evidence="2"/>
<proteinExistence type="predicted"/>
<comment type="catalytic activity">
    <reaction evidence="1">
        <text>S-ubiquitinyl-[E2 ubiquitin-conjugating enzyme]-L-cysteine + [acceptor protein]-L-lysine = [E2 ubiquitin-conjugating enzyme]-L-cysteine + N(6)-ubiquitinyl-[acceptor protein]-L-lysine.</text>
        <dbReference type="EC" id="2.3.2.27"/>
    </reaction>
</comment>
<evidence type="ECO:0000256" key="2">
    <source>
        <dbReference type="ARBA" id="ARBA00012483"/>
    </source>
</evidence>
<name>A0A830BNY3_9LAMI</name>
<keyword evidence="4 6" id="KW-0863">Zinc-finger</keyword>
<dbReference type="OrthoDB" id="4348522at2759"/>
<reference evidence="8" key="1">
    <citation type="submission" date="2020-07" db="EMBL/GenBank/DDBJ databases">
        <title>Ethylene signaling mediates host invasion by parasitic plants.</title>
        <authorList>
            <person name="Yoshida S."/>
        </authorList>
    </citation>
    <scope>NUCLEOTIDE SEQUENCE</scope>
    <source>
        <strain evidence="8">Okayama</strain>
    </source>
</reference>
<keyword evidence="3" id="KW-0479">Metal-binding</keyword>
<dbReference type="PANTHER" id="PTHR15710:SF77">
    <property type="entry name" value="RING-H2 FINGER PROTEIN ATL21B"/>
    <property type="match status" value="1"/>
</dbReference>
<dbReference type="InterPro" id="IPR013083">
    <property type="entry name" value="Znf_RING/FYVE/PHD"/>
</dbReference>
<dbReference type="SMART" id="SM00184">
    <property type="entry name" value="RING"/>
    <property type="match status" value="1"/>
</dbReference>
<dbReference type="PROSITE" id="PS50089">
    <property type="entry name" value="ZF_RING_2"/>
    <property type="match status" value="1"/>
</dbReference>
<keyword evidence="5" id="KW-0862">Zinc</keyword>
<dbReference type="Proteomes" id="UP000653305">
    <property type="component" value="Unassembled WGS sequence"/>
</dbReference>
<dbReference type="SUPFAM" id="SSF57850">
    <property type="entry name" value="RING/U-box"/>
    <property type="match status" value="1"/>
</dbReference>
<comment type="caution">
    <text evidence="8">The sequence shown here is derived from an EMBL/GenBank/DDBJ whole genome shotgun (WGS) entry which is preliminary data.</text>
</comment>
<evidence type="ECO:0000313" key="9">
    <source>
        <dbReference type="Proteomes" id="UP000653305"/>
    </source>
</evidence>
<protein>
    <recommendedName>
        <fullName evidence="2">RING-type E3 ubiquitin transferase</fullName>
        <ecNumber evidence="2">2.3.2.27</ecNumber>
    </recommendedName>
</protein>
<dbReference type="EMBL" id="BMAC01000142">
    <property type="protein sequence ID" value="GFP87379.1"/>
    <property type="molecule type" value="Genomic_DNA"/>
</dbReference>